<reference evidence="1 2" key="1">
    <citation type="journal article" date="2015" name="Environ. Microbiol.">
        <title>Genome analyses suggest the presence of polyploidy and recent human-driven expansions in eight global populations of the honeybee pathogen Nosema ceranae.</title>
        <authorList>
            <person name="Pelin A."/>
            <person name="Selman M."/>
            <person name="Aris-Brosou S."/>
            <person name="Farinelli L."/>
            <person name="Corradi N."/>
        </authorList>
    </citation>
    <scope>NUCLEOTIDE SEQUENCE [LARGE SCALE GENOMIC DNA]</scope>
    <source>
        <strain evidence="1 2">PA08 1199</strain>
    </source>
</reference>
<dbReference type="AlphaFoldDB" id="A0A0F9WH74"/>
<proteinExistence type="predicted"/>
<sequence length="105" mass="12782">MYTESYSSVSIEMVYLIHKTRIFNKQKKLVIQNFDDFIYHNFQILKEFKNYVDILETEILLKVILKQVNQYNNFVIINGKFNGFEKEFLRQLCIKKNLNIINFLF</sequence>
<accession>A0A0F9WH74</accession>
<dbReference type="OrthoDB" id="565552at2759"/>
<comment type="caution">
    <text evidence="1">The sequence shown here is derived from an EMBL/GenBank/DDBJ whole genome shotgun (WGS) entry which is preliminary data.</text>
</comment>
<keyword evidence="2" id="KW-1185">Reference proteome</keyword>
<dbReference type="Proteomes" id="UP000034350">
    <property type="component" value="Unassembled WGS sequence"/>
</dbReference>
<organism evidence="1 2">
    <name type="scientific">Vairimorpha ceranae</name>
    <dbReference type="NCBI Taxonomy" id="40302"/>
    <lineage>
        <taxon>Eukaryota</taxon>
        <taxon>Fungi</taxon>
        <taxon>Fungi incertae sedis</taxon>
        <taxon>Microsporidia</taxon>
        <taxon>Nosematidae</taxon>
        <taxon>Vairimorpha</taxon>
    </lineage>
</organism>
<dbReference type="RefSeq" id="XP_024332398.1">
    <property type="nucleotide sequence ID" value="XM_024473667.1"/>
</dbReference>
<evidence type="ECO:0000313" key="2">
    <source>
        <dbReference type="Proteomes" id="UP000034350"/>
    </source>
</evidence>
<gene>
    <name evidence="1" type="ORF">AAJ76_100082363</name>
</gene>
<dbReference type="EMBL" id="JPQZ01000001">
    <property type="protein sequence ID" value="KKO76656.1"/>
    <property type="molecule type" value="Genomic_DNA"/>
</dbReference>
<evidence type="ECO:0000313" key="1">
    <source>
        <dbReference type="EMBL" id="KKO76656.1"/>
    </source>
</evidence>
<dbReference type="VEuPathDB" id="MicrosporidiaDB:G9O61_00g002030"/>
<dbReference type="GeneID" id="36318564"/>
<dbReference type="VEuPathDB" id="MicrosporidiaDB:AAJ76_100082363"/>
<protein>
    <submittedName>
        <fullName evidence="1">Uncharacterized protein</fullName>
    </submittedName>
</protein>
<name>A0A0F9WH74_9MICR</name>